<dbReference type="GO" id="GO:0016020">
    <property type="term" value="C:membrane"/>
    <property type="evidence" value="ECO:0007669"/>
    <property type="project" value="UniProtKB-SubCell"/>
</dbReference>
<sequence>MNSTKNLVPTPMIYSTMALSIIGLIGNMTIVLATVISKRLQSRCNILIGLLALSDVVVCTYLIHLRVLMFLDMYMLTSTQCFLLSAYGLFALNMQSSLCLIIGLDRLYNVTYPLRYSQLPNSFYIALFLFCVGFSVLITYSGYSYASDSEIVLVCLPPTAYTDKSRIIWIGSNFIIAILVIFVYGGAQIRCRILRARHVHEQSMDAVNRLLKSLSIVVTIYVCTWFLTISSLVVSQLITFSPPVTAEINRQLGWLVIINASLNFFVYLWRNSEYRKAFIRLYGLSRLFSVENTSIDAATRVMKSSHVRVA</sequence>
<dbReference type="PaxDb" id="6239-Y62E10A.4a"/>
<name>Q9U1X1_CAEEL</name>
<gene>
    <name evidence="7 9" type="primary">srsx-25</name>
    <name evidence="7" type="ORF">CELE_Y62E10A.4</name>
    <name evidence="9" type="ORF">Y62E10A.4</name>
</gene>
<feature type="transmembrane region" description="Helical" evidence="5">
    <location>
        <begin position="84"/>
        <end position="104"/>
    </location>
</feature>
<dbReference type="PANTHER" id="PTHR23360:SF16">
    <property type="entry name" value="G-PROTEIN COUPLED RECEPTORS FAMILY 1 PROFILE DOMAIN-CONTAINING PROTEIN"/>
    <property type="match status" value="1"/>
</dbReference>
<dbReference type="Gene3D" id="1.20.1070.10">
    <property type="entry name" value="Rhodopsin 7-helix transmembrane proteins"/>
    <property type="match status" value="1"/>
</dbReference>
<evidence type="ECO:0000256" key="2">
    <source>
        <dbReference type="ARBA" id="ARBA00022692"/>
    </source>
</evidence>
<dbReference type="AlphaFoldDB" id="Q9U1X1"/>
<dbReference type="HOGENOM" id="CLU_087184_0_0_1"/>
<dbReference type="InterPro" id="IPR000276">
    <property type="entry name" value="GPCR_Rhodpsn"/>
</dbReference>
<evidence type="ECO:0000313" key="9">
    <source>
        <dbReference type="WormBase" id="Y62E10A.4a"/>
    </source>
</evidence>
<dbReference type="GO" id="GO:0004930">
    <property type="term" value="F:G protein-coupled receptor activity"/>
    <property type="evidence" value="ECO:0007669"/>
    <property type="project" value="InterPro"/>
</dbReference>
<organism evidence="7 8">
    <name type="scientific">Caenorhabditis elegans</name>
    <dbReference type="NCBI Taxonomy" id="6239"/>
    <lineage>
        <taxon>Eukaryota</taxon>
        <taxon>Metazoa</taxon>
        <taxon>Ecdysozoa</taxon>
        <taxon>Nematoda</taxon>
        <taxon>Chromadorea</taxon>
        <taxon>Rhabditida</taxon>
        <taxon>Rhabditina</taxon>
        <taxon>Rhabditomorpha</taxon>
        <taxon>Rhabditoidea</taxon>
        <taxon>Rhabditidae</taxon>
        <taxon>Peloderinae</taxon>
        <taxon>Caenorhabditis</taxon>
    </lineage>
</organism>
<dbReference type="FunCoup" id="Q9U1X1">
    <property type="interactions" value="3"/>
</dbReference>
<keyword evidence="7" id="KW-0675">Receptor</keyword>
<feature type="transmembrane region" description="Helical" evidence="5">
    <location>
        <begin position="252"/>
        <end position="270"/>
    </location>
</feature>
<protein>
    <submittedName>
        <fullName evidence="7">G-protein coupled receptors family 1 profile domain-containing protein</fullName>
    </submittedName>
</protein>
<dbReference type="Bgee" id="WBGene00013375">
    <property type="expression patterns" value="Expressed in embryo and 2 other cell types or tissues"/>
</dbReference>
<dbReference type="PhylomeDB" id="Q9U1X1"/>
<dbReference type="KEGG" id="cel:CELE_Y62E10A.4"/>
<feature type="transmembrane region" description="Helical" evidence="5">
    <location>
        <begin position="12"/>
        <end position="34"/>
    </location>
</feature>
<evidence type="ECO:0000256" key="3">
    <source>
        <dbReference type="ARBA" id="ARBA00022989"/>
    </source>
</evidence>
<dbReference type="ExpressionAtlas" id="Q9U1X1">
    <property type="expression patterns" value="baseline and differential"/>
</dbReference>
<feature type="transmembrane region" description="Helical" evidence="5">
    <location>
        <begin position="124"/>
        <end position="146"/>
    </location>
</feature>
<evidence type="ECO:0000256" key="4">
    <source>
        <dbReference type="ARBA" id="ARBA00023136"/>
    </source>
</evidence>
<dbReference type="PANTHER" id="PTHR23360">
    <property type="entry name" value="G-PROTEIN COUPLED RECEPTORS FAMILY 1 PROFILE DOMAIN-CONTAINING PROTEIN-RELATED"/>
    <property type="match status" value="1"/>
</dbReference>
<reference evidence="7 8" key="1">
    <citation type="journal article" date="1998" name="Science">
        <title>Genome sequence of the nematode C. elegans: a platform for investigating biology.</title>
        <authorList>
            <consortium name="The C. elegans sequencing consortium"/>
            <person name="Sulson J.E."/>
            <person name="Waterston R."/>
        </authorList>
    </citation>
    <scope>NUCLEOTIDE SEQUENCE [LARGE SCALE GENOMIC DNA]</scope>
    <source>
        <strain evidence="7 8">Bristol N2</strain>
    </source>
</reference>
<dbReference type="OMA" id="NEARTQD"/>
<keyword evidence="3 5" id="KW-1133">Transmembrane helix</keyword>
<evidence type="ECO:0000256" key="5">
    <source>
        <dbReference type="SAM" id="Phobius"/>
    </source>
</evidence>
<feature type="domain" description="G-protein coupled receptors family 1 profile" evidence="6">
    <location>
        <begin position="26"/>
        <end position="267"/>
    </location>
</feature>
<dbReference type="AGR" id="WB:WBGene00013375"/>
<comment type="subcellular location">
    <subcellularLocation>
        <location evidence="1">Membrane</location>
    </subcellularLocation>
</comment>
<dbReference type="RefSeq" id="NP_001255732.1">
    <property type="nucleotide sequence ID" value="NM_001268803.2"/>
</dbReference>
<keyword evidence="2 5" id="KW-0812">Transmembrane</keyword>
<dbReference type="Proteomes" id="UP000001940">
    <property type="component" value="Chromosome IV"/>
</dbReference>
<feature type="transmembrane region" description="Helical" evidence="5">
    <location>
        <begin position="166"/>
        <end position="187"/>
    </location>
</feature>
<keyword evidence="8" id="KW-1185">Reference proteome</keyword>
<dbReference type="SMR" id="Q9U1X1"/>
<feature type="transmembrane region" description="Helical" evidence="5">
    <location>
        <begin position="46"/>
        <end position="64"/>
    </location>
</feature>
<evidence type="ECO:0000256" key="1">
    <source>
        <dbReference type="ARBA" id="ARBA00004370"/>
    </source>
</evidence>
<dbReference type="SMART" id="SM01381">
    <property type="entry name" value="7TM_GPCR_Srsx"/>
    <property type="match status" value="1"/>
</dbReference>
<keyword evidence="4 5" id="KW-0472">Membrane</keyword>
<evidence type="ECO:0000313" key="7">
    <source>
        <dbReference type="EMBL" id="CAB60603.1"/>
    </source>
</evidence>
<dbReference type="InterPro" id="IPR017452">
    <property type="entry name" value="GPCR_Rhodpsn_7TM"/>
</dbReference>
<dbReference type="CDD" id="cd00637">
    <property type="entry name" value="7tm_classA_rhodopsin-like"/>
    <property type="match status" value="1"/>
</dbReference>
<evidence type="ECO:0000259" key="6">
    <source>
        <dbReference type="PROSITE" id="PS50262"/>
    </source>
</evidence>
<dbReference type="SUPFAM" id="SSF81321">
    <property type="entry name" value="Family A G protein-coupled receptor-like"/>
    <property type="match status" value="1"/>
</dbReference>
<dbReference type="PRINTS" id="PR00237">
    <property type="entry name" value="GPCRRHODOPSN"/>
</dbReference>
<evidence type="ECO:0000313" key="8">
    <source>
        <dbReference type="Proteomes" id="UP000001940"/>
    </source>
</evidence>
<dbReference type="CTD" id="190453"/>
<dbReference type="EMBL" id="BX284604">
    <property type="protein sequence ID" value="CAB60603.1"/>
    <property type="molecule type" value="Genomic_DNA"/>
</dbReference>
<dbReference type="eggNOG" id="ENOG502TH19">
    <property type="taxonomic scope" value="Eukaryota"/>
</dbReference>
<dbReference type="PROSITE" id="PS50262">
    <property type="entry name" value="G_PROTEIN_RECEP_F1_2"/>
    <property type="match status" value="1"/>
</dbReference>
<accession>Q9U1X1</accession>
<dbReference type="InterPro" id="IPR047130">
    <property type="entry name" value="7TM_GPCR_Srsx_nematod"/>
</dbReference>
<dbReference type="WormBase" id="Y62E10A.4a">
    <property type="protein sequence ID" value="CE24541"/>
    <property type="gene ID" value="WBGene00013375"/>
    <property type="gene designation" value="srsx-25"/>
</dbReference>
<dbReference type="Pfam" id="PF10320">
    <property type="entry name" value="7TM_GPCR_Srsx"/>
    <property type="match status" value="1"/>
</dbReference>
<proteinExistence type="predicted"/>
<dbReference type="STRING" id="6239.Y62E10A.4a.1"/>
<dbReference type="GeneID" id="190453"/>
<dbReference type="InterPro" id="IPR019424">
    <property type="entry name" value="7TM_GPCR_Srsx"/>
</dbReference>
<dbReference type="OrthoDB" id="5863619at2759"/>
<dbReference type="InParanoid" id="Q9U1X1"/>
<dbReference type="UCSC" id="Y62E10A.4">
    <property type="organism name" value="c. elegans"/>
</dbReference>
<feature type="transmembrane region" description="Helical" evidence="5">
    <location>
        <begin position="214"/>
        <end position="240"/>
    </location>
</feature>